<evidence type="ECO:0000259" key="2">
    <source>
        <dbReference type="Pfam" id="PF20152"/>
    </source>
</evidence>
<feature type="transmembrane region" description="Helical" evidence="1">
    <location>
        <begin position="12"/>
        <end position="32"/>
    </location>
</feature>
<dbReference type="InterPro" id="IPR045339">
    <property type="entry name" value="DUF6534"/>
</dbReference>
<keyword evidence="1" id="KW-1133">Transmembrane helix</keyword>
<keyword evidence="1" id="KW-0472">Membrane</keyword>
<protein>
    <recommendedName>
        <fullName evidence="2">DUF6534 domain-containing protein</fullName>
    </recommendedName>
</protein>
<evidence type="ECO:0000256" key="1">
    <source>
        <dbReference type="SAM" id="Phobius"/>
    </source>
</evidence>
<keyword evidence="4" id="KW-1185">Reference proteome</keyword>
<dbReference type="OrthoDB" id="2754733at2759"/>
<accession>A0A5C2SKP1</accession>
<sequence>MALTSISARAEIPSTTSSVSIAVASYLVLILYGQSFQGGYQYFRRYPKDGYDLKIIIAALLLFDTIHMVCNAHLCYVSLTHASGSSAGETFTSFVFSLWSFWVGVATSGCMLSISQWFFARRVYKLGKQPVAFNALMVTLTFLWLGNAIAYTAICLSTNAPNPLTLIEQVVIFGVLLLSDIALTWRLVAHLRNSRTGFRSTDTLLNKLIHFSLNTGILTALLTLVSMILLVVSPLNFVYLPVTIILAPVHANIVLCALNSRRSLVDRGSEGIELRSFDLDVAPRQEGNSETIQFATPSGVVSSVTPQGEEVSASGCAGATQSIRIQLAPLEAEAFGWAMYQYKLDVVAV</sequence>
<feature type="transmembrane region" description="Helical" evidence="1">
    <location>
        <begin position="208"/>
        <end position="232"/>
    </location>
</feature>
<dbReference type="AlphaFoldDB" id="A0A5C2SKP1"/>
<feature type="transmembrane region" description="Helical" evidence="1">
    <location>
        <begin position="238"/>
        <end position="258"/>
    </location>
</feature>
<feature type="transmembrane region" description="Helical" evidence="1">
    <location>
        <begin position="166"/>
        <end position="188"/>
    </location>
</feature>
<feature type="transmembrane region" description="Helical" evidence="1">
    <location>
        <begin position="99"/>
        <end position="119"/>
    </location>
</feature>
<evidence type="ECO:0000313" key="3">
    <source>
        <dbReference type="EMBL" id="RPD63729.1"/>
    </source>
</evidence>
<evidence type="ECO:0000313" key="4">
    <source>
        <dbReference type="Proteomes" id="UP000313359"/>
    </source>
</evidence>
<dbReference type="Proteomes" id="UP000313359">
    <property type="component" value="Unassembled WGS sequence"/>
</dbReference>
<proteinExistence type="predicted"/>
<dbReference type="PANTHER" id="PTHR40465">
    <property type="entry name" value="CHROMOSOME 1, WHOLE GENOME SHOTGUN SEQUENCE"/>
    <property type="match status" value="1"/>
</dbReference>
<dbReference type="EMBL" id="ML122255">
    <property type="protein sequence ID" value="RPD63729.1"/>
    <property type="molecule type" value="Genomic_DNA"/>
</dbReference>
<feature type="domain" description="DUF6534" evidence="2">
    <location>
        <begin position="178"/>
        <end position="263"/>
    </location>
</feature>
<keyword evidence="1" id="KW-0812">Transmembrane</keyword>
<dbReference type="Pfam" id="PF20152">
    <property type="entry name" value="DUF6534"/>
    <property type="match status" value="1"/>
</dbReference>
<dbReference type="STRING" id="1328759.A0A5C2SKP1"/>
<feature type="transmembrane region" description="Helical" evidence="1">
    <location>
        <begin position="53"/>
        <end position="79"/>
    </location>
</feature>
<reference evidence="3" key="1">
    <citation type="journal article" date="2018" name="Genome Biol. Evol.">
        <title>Genomics and development of Lentinus tigrinus, a white-rot wood-decaying mushroom with dimorphic fruiting bodies.</title>
        <authorList>
            <person name="Wu B."/>
            <person name="Xu Z."/>
            <person name="Knudson A."/>
            <person name="Carlson A."/>
            <person name="Chen N."/>
            <person name="Kovaka S."/>
            <person name="LaButti K."/>
            <person name="Lipzen A."/>
            <person name="Pennachio C."/>
            <person name="Riley R."/>
            <person name="Schakwitz W."/>
            <person name="Umezawa K."/>
            <person name="Ohm R.A."/>
            <person name="Grigoriev I.V."/>
            <person name="Nagy L.G."/>
            <person name="Gibbons J."/>
            <person name="Hibbett D."/>
        </authorList>
    </citation>
    <scope>NUCLEOTIDE SEQUENCE [LARGE SCALE GENOMIC DNA]</scope>
    <source>
        <strain evidence="3">ALCF2SS1-6</strain>
    </source>
</reference>
<dbReference type="PANTHER" id="PTHR40465:SF1">
    <property type="entry name" value="DUF6534 DOMAIN-CONTAINING PROTEIN"/>
    <property type="match status" value="1"/>
</dbReference>
<organism evidence="3 4">
    <name type="scientific">Lentinus tigrinus ALCF2SS1-6</name>
    <dbReference type="NCBI Taxonomy" id="1328759"/>
    <lineage>
        <taxon>Eukaryota</taxon>
        <taxon>Fungi</taxon>
        <taxon>Dikarya</taxon>
        <taxon>Basidiomycota</taxon>
        <taxon>Agaricomycotina</taxon>
        <taxon>Agaricomycetes</taxon>
        <taxon>Polyporales</taxon>
        <taxon>Polyporaceae</taxon>
        <taxon>Lentinus</taxon>
    </lineage>
</organism>
<name>A0A5C2SKP1_9APHY</name>
<gene>
    <name evidence="3" type="ORF">L227DRAFT_608283</name>
</gene>
<feature type="transmembrane region" description="Helical" evidence="1">
    <location>
        <begin position="131"/>
        <end position="154"/>
    </location>
</feature>